<evidence type="ECO:0000256" key="2">
    <source>
        <dbReference type="ARBA" id="ARBA00004496"/>
    </source>
</evidence>
<evidence type="ECO:0000313" key="8">
    <source>
        <dbReference type="EMBL" id="KAB8360707.1"/>
    </source>
</evidence>
<evidence type="ECO:0000259" key="7">
    <source>
        <dbReference type="PROSITE" id="PS50076"/>
    </source>
</evidence>
<dbReference type="AlphaFoldDB" id="A0A5N6KYY8"/>
<gene>
    <name evidence="8" type="ORF">FH972_024443</name>
</gene>
<feature type="compositionally biased region" description="Basic and acidic residues" evidence="6">
    <location>
        <begin position="70"/>
        <end position="83"/>
    </location>
</feature>
<keyword evidence="9" id="KW-1185">Reference proteome</keyword>
<dbReference type="GO" id="GO:0005737">
    <property type="term" value="C:cytoplasm"/>
    <property type="evidence" value="ECO:0007669"/>
    <property type="project" value="UniProtKB-SubCell"/>
</dbReference>
<dbReference type="EMBL" id="VIBQ01000017">
    <property type="protein sequence ID" value="KAB8360707.1"/>
    <property type="molecule type" value="Genomic_DNA"/>
</dbReference>
<feature type="domain" description="J" evidence="7">
    <location>
        <begin position="28"/>
        <end position="109"/>
    </location>
</feature>
<evidence type="ECO:0000256" key="1">
    <source>
        <dbReference type="ARBA" id="ARBA00004123"/>
    </source>
</evidence>
<feature type="region of interest" description="Disordered" evidence="6">
    <location>
        <begin position="340"/>
        <end position="450"/>
    </location>
</feature>
<feature type="region of interest" description="Disordered" evidence="6">
    <location>
        <begin position="258"/>
        <end position="289"/>
    </location>
</feature>
<dbReference type="CDD" id="cd06257">
    <property type="entry name" value="DnaJ"/>
    <property type="match status" value="1"/>
</dbReference>
<feature type="region of interest" description="Disordered" evidence="6">
    <location>
        <begin position="100"/>
        <end position="216"/>
    </location>
</feature>
<evidence type="ECO:0000313" key="9">
    <source>
        <dbReference type="Proteomes" id="UP000327013"/>
    </source>
</evidence>
<comment type="subcellular location">
    <subcellularLocation>
        <location evidence="2">Cytoplasm</location>
    </subcellularLocation>
    <subcellularLocation>
        <location evidence="1">Nucleus</location>
    </subcellularLocation>
</comment>
<evidence type="ECO:0000256" key="6">
    <source>
        <dbReference type="SAM" id="MobiDB-lite"/>
    </source>
</evidence>
<feature type="compositionally biased region" description="Basic and acidic residues" evidence="6">
    <location>
        <begin position="201"/>
        <end position="216"/>
    </location>
</feature>
<evidence type="ECO:0000256" key="3">
    <source>
        <dbReference type="ARBA" id="ARBA00022490"/>
    </source>
</evidence>
<dbReference type="SMART" id="SM00271">
    <property type="entry name" value="DnaJ"/>
    <property type="match status" value="1"/>
</dbReference>
<keyword evidence="5" id="KW-0539">Nucleus</keyword>
<reference evidence="8 9" key="1">
    <citation type="submission" date="2019-06" db="EMBL/GenBank/DDBJ databases">
        <title>A chromosomal-level reference genome of Carpinus fangiana (Coryloideae, Betulaceae).</title>
        <authorList>
            <person name="Yang X."/>
            <person name="Wang Z."/>
            <person name="Zhang L."/>
            <person name="Hao G."/>
            <person name="Liu J."/>
            <person name="Yang Y."/>
        </authorList>
    </citation>
    <scope>NUCLEOTIDE SEQUENCE [LARGE SCALE GENOMIC DNA]</scope>
    <source>
        <strain evidence="8">Cfa_2016G</strain>
        <tissue evidence="8">Leaf</tissue>
    </source>
</reference>
<protein>
    <recommendedName>
        <fullName evidence="7">J domain-containing protein</fullName>
    </recommendedName>
</protein>
<dbReference type="GO" id="GO:0000390">
    <property type="term" value="P:spliceosomal complex disassembly"/>
    <property type="evidence" value="ECO:0007669"/>
    <property type="project" value="TreeGrafter"/>
</dbReference>
<dbReference type="SUPFAM" id="SSF46565">
    <property type="entry name" value="Chaperone J-domain"/>
    <property type="match status" value="1"/>
</dbReference>
<feature type="compositionally biased region" description="Basic and acidic residues" evidence="6">
    <location>
        <begin position="159"/>
        <end position="191"/>
    </location>
</feature>
<organism evidence="8 9">
    <name type="scientific">Carpinus fangiana</name>
    <dbReference type="NCBI Taxonomy" id="176857"/>
    <lineage>
        <taxon>Eukaryota</taxon>
        <taxon>Viridiplantae</taxon>
        <taxon>Streptophyta</taxon>
        <taxon>Embryophyta</taxon>
        <taxon>Tracheophyta</taxon>
        <taxon>Spermatophyta</taxon>
        <taxon>Magnoliopsida</taxon>
        <taxon>eudicotyledons</taxon>
        <taxon>Gunneridae</taxon>
        <taxon>Pentapetalae</taxon>
        <taxon>rosids</taxon>
        <taxon>fabids</taxon>
        <taxon>Fagales</taxon>
        <taxon>Betulaceae</taxon>
        <taxon>Carpinus</taxon>
    </lineage>
</organism>
<dbReference type="OrthoDB" id="376357at2759"/>
<dbReference type="InterPro" id="IPR052094">
    <property type="entry name" value="Pre-mRNA-splicing_ERAD"/>
</dbReference>
<name>A0A5N6KYY8_9ROSI</name>
<feature type="compositionally biased region" description="Basic and acidic residues" evidence="6">
    <location>
        <begin position="100"/>
        <end position="138"/>
    </location>
</feature>
<dbReference type="PANTHER" id="PTHR44313">
    <property type="entry name" value="DNAJ HOMOLOG SUBFAMILY C MEMBER 17"/>
    <property type="match status" value="1"/>
</dbReference>
<dbReference type="Proteomes" id="UP000327013">
    <property type="component" value="Unassembled WGS sequence"/>
</dbReference>
<feature type="region of interest" description="Disordered" evidence="6">
    <location>
        <begin position="33"/>
        <end position="83"/>
    </location>
</feature>
<feature type="compositionally biased region" description="Low complexity" evidence="6">
    <location>
        <begin position="346"/>
        <end position="357"/>
    </location>
</feature>
<keyword evidence="4" id="KW-0143">Chaperone</keyword>
<dbReference type="GO" id="GO:0005681">
    <property type="term" value="C:spliceosomal complex"/>
    <property type="evidence" value="ECO:0007669"/>
    <property type="project" value="TreeGrafter"/>
</dbReference>
<dbReference type="InterPro" id="IPR001623">
    <property type="entry name" value="DnaJ_domain"/>
</dbReference>
<sequence length="477" mass="51293">MASTTEEQKEDDRAHRDLVSYAKSLTADLYELLDLPSPFTQPSTSPPPSSDNGPSDAQLNRAWRRAALKYHPDKNRGDEKAAADKLDEARRAWQVLKDPEARAAYEGKRRAETERRQREQALEGRRRGLAEALRRGEEAAATPGSGAKRGFGDVGSPAGDEKAAKLRRLEEEGRRRRMEFVERARQRREDAAEAQIGGAGEGRDTPLKTKEEASVPELDRTVKVRWPRESAVGDAITSDTLRGLFKRFGAVESAAMLKDKKARPSVGSPLAASVGPATPGEKEKKARRQVMASGVVMFESIVAAHAAVHDALLVAQKEGAAAEPEWAILDSVGWAGGQAPDLGFASSTSSRPSSSNGRSEKQKERDNAHADADEDPFVEASGSKPSAASTPHRPFPGLSTNGQGSAAAATPPKTSFTPNGKGPSFSFGGAKKLGDQISGSPTLPGAPSNYEITMMRLKEAERKRLEAQIREEEAQVG</sequence>
<keyword evidence="3" id="KW-0963">Cytoplasm</keyword>
<evidence type="ECO:0000256" key="4">
    <source>
        <dbReference type="ARBA" id="ARBA00023186"/>
    </source>
</evidence>
<dbReference type="PANTHER" id="PTHR44313:SF1">
    <property type="entry name" value="DNAJ HOMOLOG SUBFAMILY C MEMBER 17"/>
    <property type="match status" value="1"/>
</dbReference>
<feature type="compositionally biased region" description="Basic and acidic residues" evidence="6">
    <location>
        <begin position="358"/>
        <end position="371"/>
    </location>
</feature>
<dbReference type="PROSITE" id="PS50076">
    <property type="entry name" value="DNAJ_2"/>
    <property type="match status" value="1"/>
</dbReference>
<comment type="caution">
    <text evidence="8">The sequence shown here is derived from an EMBL/GenBank/DDBJ whole genome shotgun (WGS) entry which is preliminary data.</text>
</comment>
<proteinExistence type="predicted"/>
<dbReference type="Pfam" id="PF00226">
    <property type="entry name" value="DnaJ"/>
    <property type="match status" value="1"/>
</dbReference>
<dbReference type="Gene3D" id="1.10.287.110">
    <property type="entry name" value="DnaJ domain"/>
    <property type="match status" value="1"/>
</dbReference>
<dbReference type="InterPro" id="IPR036869">
    <property type="entry name" value="J_dom_sf"/>
</dbReference>
<evidence type="ECO:0000256" key="5">
    <source>
        <dbReference type="ARBA" id="ARBA00023242"/>
    </source>
</evidence>
<dbReference type="PRINTS" id="PR00625">
    <property type="entry name" value="JDOMAIN"/>
</dbReference>
<accession>A0A5N6KYY8</accession>